<dbReference type="EMBL" id="CP083240">
    <property type="protein sequence ID" value="UOK73294.1"/>
    <property type="molecule type" value="Genomic_DNA"/>
</dbReference>
<evidence type="ECO:0000313" key="3">
    <source>
        <dbReference type="Proteomes" id="UP000831684"/>
    </source>
</evidence>
<proteinExistence type="predicted"/>
<geneLocation type="plasmid" evidence="2 3">
    <name>pA</name>
</geneLocation>
<gene>
    <name evidence="2" type="ORF">K9D25_21850</name>
</gene>
<accession>A0A9E7A9J3</accession>
<dbReference type="AlphaFoldDB" id="A0A9E7A9J3"/>
<feature type="region of interest" description="Disordered" evidence="1">
    <location>
        <begin position="47"/>
        <end position="81"/>
    </location>
</feature>
<evidence type="ECO:0000313" key="2">
    <source>
        <dbReference type="EMBL" id="UOK73294.1"/>
    </source>
</evidence>
<sequence>MSATAARHALSRRALSRVADSRCRRLGLSSDGDLVIGANRLLRDLSAHDRQAGRLSRQRRRSAAKREKTEKGNNRQRASGADVAPFNDVVLWIVRH</sequence>
<evidence type="ECO:0000256" key="1">
    <source>
        <dbReference type="SAM" id="MobiDB-lite"/>
    </source>
</evidence>
<feature type="compositionally biased region" description="Basic and acidic residues" evidence="1">
    <location>
        <begin position="64"/>
        <end position="73"/>
    </location>
</feature>
<dbReference type="KEGG" id="apol:K9D25_21850"/>
<organism evidence="2 3">
    <name type="scientific">Ancylobacter polymorphus</name>
    <dbReference type="NCBI Taxonomy" id="223390"/>
    <lineage>
        <taxon>Bacteria</taxon>
        <taxon>Pseudomonadati</taxon>
        <taxon>Pseudomonadota</taxon>
        <taxon>Alphaproteobacteria</taxon>
        <taxon>Hyphomicrobiales</taxon>
        <taxon>Xanthobacteraceae</taxon>
        <taxon>Ancylobacter</taxon>
    </lineage>
</organism>
<keyword evidence="2" id="KW-0614">Plasmid</keyword>
<protein>
    <submittedName>
        <fullName evidence="2">Uncharacterized protein</fullName>
    </submittedName>
</protein>
<reference evidence="2" key="1">
    <citation type="submission" date="2021-09" db="EMBL/GenBank/DDBJ databases">
        <title>Network and meta-omics reveal the key degrader and cooperation patterns in an efficient 1,4-dioxane-degrading microbial community.</title>
        <authorList>
            <person name="Dai C."/>
        </authorList>
    </citation>
    <scope>NUCLEOTIDE SEQUENCE</scope>
    <source>
        <strain evidence="2">ZM13</strain>
        <plasmid evidence="2">pA</plasmid>
    </source>
</reference>
<name>A0A9E7A9J3_9HYPH</name>
<dbReference type="RefSeq" id="WP_244450974.1">
    <property type="nucleotide sequence ID" value="NZ_CP083240.1"/>
</dbReference>
<dbReference type="Proteomes" id="UP000831684">
    <property type="component" value="Plasmid pA"/>
</dbReference>